<dbReference type="EMBL" id="FQZQ01000007">
    <property type="protein sequence ID" value="SHJ32114.1"/>
    <property type="molecule type" value="Genomic_DNA"/>
</dbReference>
<dbReference type="Proteomes" id="UP000183982">
    <property type="component" value="Unassembled WGS sequence"/>
</dbReference>
<evidence type="ECO:0000313" key="2">
    <source>
        <dbReference type="EMBL" id="SHJ32114.1"/>
    </source>
</evidence>
<gene>
    <name evidence="2" type="ORF">SAMN05444000_10764</name>
</gene>
<dbReference type="AlphaFoldDB" id="A0A1M6ICG0"/>
<accession>A0A1M6ICG0</accession>
<feature type="signal peptide" evidence="1">
    <location>
        <begin position="1"/>
        <end position="22"/>
    </location>
</feature>
<dbReference type="OrthoDB" id="7659053at2"/>
<feature type="chain" id="PRO_5009918362" evidence="1">
    <location>
        <begin position="23"/>
        <end position="105"/>
    </location>
</feature>
<proteinExistence type="predicted"/>
<dbReference type="RefSeq" id="WP_073251391.1">
    <property type="nucleotide sequence ID" value="NZ_FQZQ01000007.1"/>
</dbReference>
<name>A0A1M6ICG0_9RHOB</name>
<evidence type="ECO:0000313" key="3">
    <source>
        <dbReference type="Proteomes" id="UP000183982"/>
    </source>
</evidence>
<organism evidence="2 3">
    <name type="scientific">Shimia gijangensis</name>
    <dbReference type="NCBI Taxonomy" id="1470563"/>
    <lineage>
        <taxon>Bacteria</taxon>
        <taxon>Pseudomonadati</taxon>
        <taxon>Pseudomonadota</taxon>
        <taxon>Alphaproteobacteria</taxon>
        <taxon>Rhodobacterales</taxon>
        <taxon>Roseobacteraceae</taxon>
    </lineage>
</organism>
<keyword evidence="1" id="KW-0732">Signal</keyword>
<sequence length="105" mass="11782">MKTIFSALLVAILLLHAAPAPAVAGTLSNACMKSDRKAKSRKLCRCLQNVANQNLSRRDQKLAASFFKDPHKAQEIRQSDNRSNEKFWKRYKEFGSVFAASCSHL</sequence>
<reference evidence="3" key="1">
    <citation type="submission" date="2016-11" db="EMBL/GenBank/DDBJ databases">
        <authorList>
            <person name="Varghese N."/>
            <person name="Submissions S."/>
        </authorList>
    </citation>
    <scope>NUCLEOTIDE SEQUENCE [LARGE SCALE GENOMIC DNA]</scope>
    <source>
        <strain evidence="3">DSM 100564</strain>
    </source>
</reference>
<protein>
    <submittedName>
        <fullName evidence="2">Uncharacterized protein</fullName>
    </submittedName>
</protein>
<dbReference type="STRING" id="1470563.SAMN05444000_10764"/>
<keyword evidence="3" id="KW-1185">Reference proteome</keyword>
<evidence type="ECO:0000256" key="1">
    <source>
        <dbReference type="SAM" id="SignalP"/>
    </source>
</evidence>